<comment type="caution">
    <text evidence="1">The sequence shown here is derived from an EMBL/GenBank/DDBJ whole genome shotgun (WGS) entry which is preliminary data.</text>
</comment>
<dbReference type="Proteomes" id="UP001597387">
    <property type="component" value="Unassembled WGS sequence"/>
</dbReference>
<organism evidence="1 2">
    <name type="scientific">Paradesertivirga mongoliensis</name>
    <dbReference type="NCBI Taxonomy" id="2100740"/>
    <lineage>
        <taxon>Bacteria</taxon>
        <taxon>Pseudomonadati</taxon>
        <taxon>Bacteroidota</taxon>
        <taxon>Sphingobacteriia</taxon>
        <taxon>Sphingobacteriales</taxon>
        <taxon>Sphingobacteriaceae</taxon>
        <taxon>Paradesertivirga</taxon>
    </lineage>
</organism>
<accession>A0ABW4ZM64</accession>
<gene>
    <name evidence="1" type="ORF">ACFSJU_12260</name>
</gene>
<proteinExistence type="predicted"/>
<protein>
    <submittedName>
        <fullName evidence="1">Uncharacterized protein</fullName>
    </submittedName>
</protein>
<evidence type="ECO:0000313" key="2">
    <source>
        <dbReference type="Proteomes" id="UP001597387"/>
    </source>
</evidence>
<keyword evidence="2" id="KW-1185">Reference proteome</keyword>
<name>A0ABW4ZM64_9SPHI</name>
<sequence length="138" mass="15903">MPIRRKYLLLSLSGLIILYMVYESLSLPAGEDLNGNFKELAFYRNEQNTGPVLRIYAVSVSDTVWSEMETYGNYMPHTKYGKTQVFYFLDQKPAPRSLSPADGSFDKQYEEVCIAKYEKGAMGQTVLVRYPFKTSRNR</sequence>
<dbReference type="RefSeq" id="WP_255901304.1">
    <property type="nucleotide sequence ID" value="NZ_JAFMZO010000002.1"/>
</dbReference>
<dbReference type="EMBL" id="JBHUHZ010000002">
    <property type="protein sequence ID" value="MFD2163170.1"/>
    <property type="molecule type" value="Genomic_DNA"/>
</dbReference>
<evidence type="ECO:0000313" key="1">
    <source>
        <dbReference type="EMBL" id="MFD2163170.1"/>
    </source>
</evidence>
<reference evidence="2" key="1">
    <citation type="journal article" date="2019" name="Int. J. Syst. Evol. Microbiol.">
        <title>The Global Catalogue of Microorganisms (GCM) 10K type strain sequencing project: providing services to taxonomists for standard genome sequencing and annotation.</title>
        <authorList>
            <consortium name="The Broad Institute Genomics Platform"/>
            <consortium name="The Broad Institute Genome Sequencing Center for Infectious Disease"/>
            <person name="Wu L."/>
            <person name="Ma J."/>
        </authorList>
    </citation>
    <scope>NUCLEOTIDE SEQUENCE [LARGE SCALE GENOMIC DNA]</scope>
    <source>
        <strain evidence="2">KCTC 42217</strain>
    </source>
</reference>